<evidence type="ECO:0000256" key="8">
    <source>
        <dbReference type="ARBA" id="ARBA00022679"/>
    </source>
</evidence>
<evidence type="ECO:0000256" key="1">
    <source>
        <dbReference type="ARBA" id="ARBA00000085"/>
    </source>
</evidence>
<feature type="compositionally biased region" description="Low complexity" evidence="16">
    <location>
        <begin position="99"/>
        <end position="108"/>
    </location>
</feature>
<dbReference type="InterPro" id="IPR011712">
    <property type="entry name" value="Sig_transdc_His_kin_sub3_dim/P"/>
</dbReference>
<dbReference type="Pfam" id="PF07730">
    <property type="entry name" value="HisKA_3"/>
    <property type="match status" value="1"/>
</dbReference>
<evidence type="ECO:0000256" key="14">
    <source>
        <dbReference type="ARBA" id="ARBA00024827"/>
    </source>
</evidence>
<keyword evidence="17" id="KW-0472">Membrane</keyword>
<sequence>MPPFRPFRTLEHTVNPENAERPAKAAAHAERTAGAESTANAEATEHPERASTGAEDAGRTAGAGRTGRTGPAEGTGHTGPAEGTGSTGRAEPAGHTGCTGPAGHTGRTAGAGRGAGAAGAGSMLTPTTRPLAWCLHLLFAGLLALTAGRAVLDGTSSTAAVLVLCAALGAAYATGPALPRVRGSRRAAAVWLGTVGAVWLVLLVFSADGVWLAFPLYFLQLHLLPRRVGEAAVAATALAAITAFSAHQGGLTPAVAIGPALGAAVAVAVVRGYQALYRESEERRRLIEELTATRADLAAAQHTAGALAERERLAREIHDTLAQGLTSIQLLLRAAERALPERTEAAAGHIARARGAAVDNLAEARRFVAALSPPSLAGGTLAGALERLCADVSARHPLAVRFHLTGPAAPLPTAHEVALLRIAQSALSNTARHAGASGAEVTLAHGEGAVVVEVRDDGVGFDPGRLPAPDPATGGFGIAAMHARMRALGGTLTVDAAPGRGTVLTARLPLATPAGTTHDDPAEARP</sequence>
<dbReference type="PANTHER" id="PTHR24421:SF62">
    <property type="entry name" value="SENSORY TRANSDUCTION HISTIDINE KINASE"/>
    <property type="match status" value="1"/>
</dbReference>
<evidence type="ECO:0000256" key="9">
    <source>
        <dbReference type="ARBA" id="ARBA00022723"/>
    </source>
</evidence>
<dbReference type="InterPro" id="IPR004358">
    <property type="entry name" value="Sig_transdc_His_kin-like_C"/>
</dbReference>
<dbReference type="Pfam" id="PF02518">
    <property type="entry name" value="HATPase_c"/>
    <property type="match status" value="1"/>
</dbReference>
<dbReference type="GO" id="GO:0016020">
    <property type="term" value="C:membrane"/>
    <property type="evidence" value="ECO:0007669"/>
    <property type="project" value="InterPro"/>
</dbReference>
<keyword evidence="7" id="KW-0963">Cytoplasm</keyword>
<evidence type="ECO:0000256" key="4">
    <source>
        <dbReference type="ARBA" id="ARBA00012438"/>
    </source>
</evidence>
<comment type="function">
    <text evidence="14">Member of the two-component regulatory system NreB/NreC involved in the control of dissimilatory nitrate/nitrite reduction in response to oxygen. NreB functions as a direct oxygen sensor histidine kinase which is autophosphorylated, in the absence of oxygen, probably at the conserved histidine residue, and transfers its phosphate group probably to a conserved aspartate residue of NreC. NreB/NreC activates the expression of the nitrate (narGHJI) and nitrite (nir) reductase operons, as well as the putative nitrate transporter gene narT.</text>
</comment>
<evidence type="ECO:0000256" key="12">
    <source>
        <dbReference type="ARBA" id="ARBA00023012"/>
    </source>
</evidence>
<keyword evidence="20" id="KW-1185">Reference proteome</keyword>
<gene>
    <name evidence="19" type="ORF">SCA03_40900</name>
</gene>
<dbReference type="CDD" id="cd16917">
    <property type="entry name" value="HATPase_UhpB-NarQ-NarX-like"/>
    <property type="match status" value="1"/>
</dbReference>
<evidence type="ECO:0000259" key="18">
    <source>
        <dbReference type="PROSITE" id="PS50109"/>
    </source>
</evidence>
<comment type="caution">
    <text evidence="19">The sequence shown here is derived from an EMBL/GenBank/DDBJ whole genome shotgun (WGS) entry which is preliminary data.</text>
</comment>
<evidence type="ECO:0000256" key="3">
    <source>
        <dbReference type="ARBA" id="ARBA00004496"/>
    </source>
</evidence>
<feature type="transmembrane region" description="Helical" evidence="17">
    <location>
        <begin position="190"/>
        <end position="214"/>
    </location>
</feature>
<keyword evidence="13" id="KW-0411">Iron-sulfur</keyword>
<organism evidence="19 20">
    <name type="scientific">Streptomyces cacaoi</name>
    <dbReference type="NCBI Taxonomy" id="1898"/>
    <lineage>
        <taxon>Bacteria</taxon>
        <taxon>Bacillati</taxon>
        <taxon>Actinomycetota</taxon>
        <taxon>Actinomycetes</taxon>
        <taxon>Kitasatosporales</taxon>
        <taxon>Streptomycetaceae</taxon>
        <taxon>Streptomyces</taxon>
    </lineage>
</organism>
<evidence type="ECO:0000256" key="2">
    <source>
        <dbReference type="ARBA" id="ARBA00001966"/>
    </source>
</evidence>
<feature type="transmembrane region" description="Helical" evidence="17">
    <location>
        <begin position="158"/>
        <end position="178"/>
    </location>
</feature>
<keyword evidence="17" id="KW-0812">Transmembrane</keyword>
<evidence type="ECO:0000256" key="16">
    <source>
        <dbReference type="SAM" id="MobiDB-lite"/>
    </source>
</evidence>
<dbReference type="InterPro" id="IPR036890">
    <property type="entry name" value="HATPase_C_sf"/>
</dbReference>
<reference evidence="19 20" key="1">
    <citation type="submission" date="2019-06" db="EMBL/GenBank/DDBJ databases">
        <title>Whole genome shotgun sequence of Streptomyces cacaoi subsp. cacaoi NBRC 12748.</title>
        <authorList>
            <person name="Hosoyama A."/>
            <person name="Uohara A."/>
            <person name="Ohji S."/>
            <person name="Ichikawa N."/>
        </authorList>
    </citation>
    <scope>NUCLEOTIDE SEQUENCE [LARGE SCALE GENOMIC DNA]</scope>
    <source>
        <strain evidence="19 20">NBRC 12748</strain>
    </source>
</reference>
<evidence type="ECO:0000313" key="19">
    <source>
        <dbReference type="EMBL" id="GEB51539.1"/>
    </source>
</evidence>
<dbReference type="GO" id="GO:0005737">
    <property type="term" value="C:cytoplasm"/>
    <property type="evidence" value="ECO:0007669"/>
    <property type="project" value="UniProtKB-SubCell"/>
</dbReference>
<feature type="region of interest" description="Disordered" evidence="16">
    <location>
        <begin position="1"/>
        <end position="121"/>
    </location>
</feature>
<dbReference type="InterPro" id="IPR050482">
    <property type="entry name" value="Sensor_HK_TwoCompSys"/>
</dbReference>
<evidence type="ECO:0000313" key="20">
    <source>
        <dbReference type="Proteomes" id="UP000319210"/>
    </source>
</evidence>
<evidence type="ECO:0000256" key="6">
    <source>
        <dbReference type="ARBA" id="ARBA00022485"/>
    </source>
</evidence>
<keyword evidence="17" id="KW-1133">Transmembrane helix</keyword>
<keyword evidence="12" id="KW-0902">Two-component regulatory system</keyword>
<feature type="transmembrane region" description="Helical" evidence="17">
    <location>
        <begin position="131"/>
        <end position="152"/>
    </location>
</feature>
<dbReference type="GO" id="GO:0046983">
    <property type="term" value="F:protein dimerization activity"/>
    <property type="evidence" value="ECO:0007669"/>
    <property type="project" value="InterPro"/>
</dbReference>
<keyword evidence="6" id="KW-0004">4Fe-4S</keyword>
<keyword evidence="10" id="KW-0418">Kinase</keyword>
<dbReference type="GO" id="GO:0046872">
    <property type="term" value="F:metal ion binding"/>
    <property type="evidence" value="ECO:0007669"/>
    <property type="project" value="UniProtKB-KW"/>
</dbReference>
<evidence type="ECO:0000256" key="11">
    <source>
        <dbReference type="ARBA" id="ARBA00023004"/>
    </source>
</evidence>
<evidence type="ECO:0000256" key="7">
    <source>
        <dbReference type="ARBA" id="ARBA00022490"/>
    </source>
</evidence>
<evidence type="ECO:0000256" key="13">
    <source>
        <dbReference type="ARBA" id="ARBA00023014"/>
    </source>
</evidence>
<feature type="domain" description="Histidine kinase" evidence="18">
    <location>
        <begin position="312"/>
        <end position="512"/>
    </location>
</feature>
<evidence type="ECO:0000256" key="5">
    <source>
        <dbReference type="ARBA" id="ARBA00017322"/>
    </source>
</evidence>
<keyword evidence="8" id="KW-0808">Transferase</keyword>
<dbReference type="Gene3D" id="1.20.5.1930">
    <property type="match status" value="1"/>
</dbReference>
<keyword evidence="9" id="KW-0479">Metal-binding</keyword>
<dbReference type="SUPFAM" id="SSF55874">
    <property type="entry name" value="ATPase domain of HSP90 chaperone/DNA topoisomerase II/histidine kinase"/>
    <property type="match status" value="1"/>
</dbReference>
<dbReference type="Proteomes" id="UP000319210">
    <property type="component" value="Unassembled WGS sequence"/>
</dbReference>
<feature type="compositionally biased region" description="Gly residues" evidence="16">
    <location>
        <begin position="109"/>
        <end position="119"/>
    </location>
</feature>
<dbReference type="AlphaFoldDB" id="A0A4Y3R2L2"/>
<dbReference type="PANTHER" id="PTHR24421">
    <property type="entry name" value="NITRATE/NITRITE SENSOR PROTEIN NARX-RELATED"/>
    <property type="match status" value="1"/>
</dbReference>
<feature type="compositionally biased region" description="Low complexity" evidence="16">
    <location>
        <begin position="52"/>
        <end position="75"/>
    </location>
</feature>
<accession>A0A4Y3R2L2</accession>
<feature type="compositionally biased region" description="Basic and acidic residues" evidence="16">
    <location>
        <begin position="18"/>
        <end position="33"/>
    </location>
</feature>
<evidence type="ECO:0000256" key="17">
    <source>
        <dbReference type="SAM" id="Phobius"/>
    </source>
</evidence>
<dbReference type="InterPro" id="IPR003594">
    <property type="entry name" value="HATPase_dom"/>
</dbReference>
<evidence type="ECO:0000256" key="15">
    <source>
        <dbReference type="ARBA" id="ARBA00030800"/>
    </source>
</evidence>
<dbReference type="PROSITE" id="PS50109">
    <property type="entry name" value="HIS_KIN"/>
    <property type="match status" value="1"/>
</dbReference>
<name>A0A4Y3R2L2_STRCI</name>
<dbReference type="Gene3D" id="3.30.565.10">
    <property type="entry name" value="Histidine kinase-like ATPase, C-terminal domain"/>
    <property type="match status" value="1"/>
</dbReference>
<dbReference type="InterPro" id="IPR005467">
    <property type="entry name" value="His_kinase_dom"/>
</dbReference>
<dbReference type="GO" id="GO:0000155">
    <property type="term" value="F:phosphorelay sensor kinase activity"/>
    <property type="evidence" value="ECO:0007669"/>
    <property type="project" value="InterPro"/>
</dbReference>
<comment type="subcellular location">
    <subcellularLocation>
        <location evidence="3">Cytoplasm</location>
    </subcellularLocation>
</comment>
<protein>
    <recommendedName>
        <fullName evidence="5">Oxygen sensor histidine kinase NreB</fullName>
        <ecNumber evidence="4">2.7.13.3</ecNumber>
    </recommendedName>
    <alternativeName>
        <fullName evidence="15">Nitrogen regulation protein B</fullName>
    </alternativeName>
</protein>
<dbReference type="PRINTS" id="PR00344">
    <property type="entry name" value="BCTRLSENSOR"/>
</dbReference>
<keyword evidence="11" id="KW-0408">Iron</keyword>
<dbReference type="EC" id="2.7.13.3" evidence="4"/>
<dbReference type="EMBL" id="BJMM01000021">
    <property type="protein sequence ID" value="GEB51539.1"/>
    <property type="molecule type" value="Genomic_DNA"/>
</dbReference>
<dbReference type="GO" id="GO:0051539">
    <property type="term" value="F:4 iron, 4 sulfur cluster binding"/>
    <property type="evidence" value="ECO:0007669"/>
    <property type="project" value="UniProtKB-KW"/>
</dbReference>
<evidence type="ECO:0000256" key="10">
    <source>
        <dbReference type="ARBA" id="ARBA00022777"/>
    </source>
</evidence>
<dbReference type="SMART" id="SM00387">
    <property type="entry name" value="HATPase_c"/>
    <property type="match status" value="1"/>
</dbReference>
<comment type="cofactor">
    <cofactor evidence="2">
        <name>[4Fe-4S] cluster</name>
        <dbReference type="ChEBI" id="CHEBI:49883"/>
    </cofactor>
</comment>
<proteinExistence type="predicted"/>
<comment type="catalytic activity">
    <reaction evidence="1">
        <text>ATP + protein L-histidine = ADP + protein N-phospho-L-histidine.</text>
        <dbReference type="EC" id="2.7.13.3"/>
    </reaction>
</comment>